<dbReference type="OrthoDB" id="7995163at2"/>
<dbReference type="Gene3D" id="3.40.50.2300">
    <property type="match status" value="1"/>
</dbReference>
<proteinExistence type="predicted"/>
<protein>
    <submittedName>
        <fullName evidence="3">Response regulator</fullName>
    </submittedName>
</protein>
<dbReference type="InterPro" id="IPR001789">
    <property type="entry name" value="Sig_transdc_resp-reg_receiver"/>
</dbReference>
<keyword evidence="1" id="KW-0597">Phosphoprotein</keyword>
<feature type="domain" description="Response regulatory" evidence="2">
    <location>
        <begin position="1"/>
        <end position="103"/>
    </location>
</feature>
<evidence type="ECO:0000313" key="3">
    <source>
        <dbReference type="EMBL" id="AWN44467.1"/>
    </source>
</evidence>
<feature type="modified residue" description="4-aspartylphosphate" evidence="1">
    <location>
        <position position="39"/>
    </location>
</feature>
<evidence type="ECO:0000256" key="1">
    <source>
        <dbReference type="PROSITE-ProRule" id="PRU00169"/>
    </source>
</evidence>
<organism evidence="3 4">
    <name type="scientific">Methylobacterium durans</name>
    <dbReference type="NCBI Taxonomy" id="2202825"/>
    <lineage>
        <taxon>Bacteria</taxon>
        <taxon>Pseudomonadati</taxon>
        <taxon>Pseudomonadota</taxon>
        <taxon>Alphaproteobacteria</taxon>
        <taxon>Hyphomicrobiales</taxon>
        <taxon>Methylobacteriaceae</taxon>
        <taxon>Methylobacterium</taxon>
    </lineage>
</organism>
<dbReference type="InterPro" id="IPR011006">
    <property type="entry name" value="CheY-like_superfamily"/>
</dbReference>
<name>A0A2U8WE94_9HYPH</name>
<dbReference type="Pfam" id="PF00072">
    <property type="entry name" value="Response_reg"/>
    <property type="match status" value="1"/>
</dbReference>
<evidence type="ECO:0000259" key="2">
    <source>
        <dbReference type="PROSITE" id="PS50110"/>
    </source>
</evidence>
<keyword evidence="4" id="KW-1185">Reference proteome</keyword>
<dbReference type="AlphaFoldDB" id="A0A2U8WE94"/>
<dbReference type="Proteomes" id="UP000245926">
    <property type="component" value="Chromosome"/>
</dbReference>
<sequence length="119" mass="12420">MAATSALRDAGMRVMEAATIEAATSALDANPDLRVMVTDIDLIGEPLTGLTLAKAVAARWPEVSMLIVSGVVQLEPGAMPQGARFLRKPFEDEALVRAVQELVATRAAGCLEPDGSAMA</sequence>
<accession>A0A2U8WE94</accession>
<dbReference type="GO" id="GO:0000160">
    <property type="term" value="P:phosphorelay signal transduction system"/>
    <property type="evidence" value="ECO:0007669"/>
    <property type="project" value="InterPro"/>
</dbReference>
<reference evidence="4" key="1">
    <citation type="submission" date="2018-05" db="EMBL/GenBank/DDBJ databases">
        <title>Complete Genome Sequence of Methylobacterium sp. 17SD2-17.</title>
        <authorList>
            <person name="Srinivasan S."/>
        </authorList>
    </citation>
    <scope>NUCLEOTIDE SEQUENCE [LARGE SCALE GENOMIC DNA]</scope>
    <source>
        <strain evidence="4">17SD2-17</strain>
    </source>
</reference>
<dbReference type="EMBL" id="CP029550">
    <property type="protein sequence ID" value="AWN44467.1"/>
    <property type="molecule type" value="Genomic_DNA"/>
</dbReference>
<gene>
    <name evidence="3" type="ORF">DK389_09725</name>
</gene>
<dbReference type="SUPFAM" id="SSF52172">
    <property type="entry name" value="CheY-like"/>
    <property type="match status" value="1"/>
</dbReference>
<evidence type="ECO:0000313" key="4">
    <source>
        <dbReference type="Proteomes" id="UP000245926"/>
    </source>
</evidence>
<dbReference type="KEGG" id="mets:DK389_09725"/>
<dbReference type="PROSITE" id="PS50110">
    <property type="entry name" value="RESPONSE_REGULATORY"/>
    <property type="match status" value="1"/>
</dbReference>